<keyword evidence="4" id="KW-0676">Redox-active center</keyword>
<dbReference type="RefSeq" id="WP_114915044.1">
    <property type="nucleotide sequence ID" value="NZ_CP024848.1"/>
</dbReference>
<comment type="similarity">
    <text evidence="4">Belongs to the ArsC family. Spx subfamily.</text>
</comment>
<dbReference type="HAMAP" id="MF_01132">
    <property type="entry name" value="Spx"/>
    <property type="match status" value="1"/>
</dbReference>
<name>A0A345PCM0_9BACI</name>
<evidence type="ECO:0000313" key="5">
    <source>
        <dbReference type="EMBL" id="AXI07750.1"/>
    </source>
</evidence>
<dbReference type="InterPro" id="IPR006504">
    <property type="entry name" value="Tscrpt_reg_Spx/MgsR"/>
</dbReference>
<sequence length="136" mass="15911">MVTLYITPSCTSCRKARAWFQKNEIPYKERNMFSDDITIDEIKKILRLTENGTEEIISIRSKVFQELAGDIDQLPMKELYSMIQENPKILKRPIIVDGKRLQVGYNEEEIRSFLPRSIRTLHLHEAQRMIDEAALG</sequence>
<dbReference type="PROSITE" id="PS51353">
    <property type="entry name" value="ARSC"/>
    <property type="match status" value="1"/>
</dbReference>
<organism evidence="5 6">
    <name type="scientific">Oceanobacillus zhaokaii</name>
    <dbReference type="NCBI Taxonomy" id="2052660"/>
    <lineage>
        <taxon>Bacteria</taxon>
        <taxon>Bacillati</taxon>
        <taxon>Bacillota</taxon>
        <taxon>Bacilli</taxon>
        <taxon>Bacillales</taxon>
        <taxon>Bacillaceae</taxon>
        <taxon>Oceanobacillus</taxon>
    </lineage>
</organism>
<keyword evidence="2 4" id="KW-0805">Transcription regulation</keyword>
<dbReference type="Gene3D" id="3.40.30.10">
    <property type="entry name" value="Glutaredoxin"/>
    <property type="match status" value="1"/>
</dbReference>
<dbReference type="GO" id="GO:0045892">
    <property type="term" value="P:negative regulation of DNA-templated transcription"/>
    <property type="evidence" value="ECO:0007669"/>
    <property type="project" value="InterPro"/>
</dbReference>
<keyword evidence="1 4" id="KW-0963">Cytoplasm</keyword>
<comment type="subcellular location">
    <subcellularLocation>
        <location evidence="4">Cytoplasm</location>
    </subcellularLocation>
</comment>
<dbReference type="Pfam" id="PF03960">
    <property type="entry name" value="ArsC"/>
    <property type="match status" value="1"/>
</dbReference>
<comment type="subunit">
    <text evidence="4">Interacts with the C-terminal domain of the alpha subunit of the RNAP.</text>
</comment>
<keyword evidence="4" id="KW-1015">Disulfide bond</keyword>
<evidence type="ECO:0000256" key="1">
    <source>
        <dbReference type="ARBA" id="ARBA00022490"/>
    </source>
</evidence>
<keyword evidence="6" id="KW-1185">Reference proteome</keyword>
<gene>
    <name evidence="4" type="primary">spx</name>
    <name evidence="5" type="ORF">CUC15_01575</name>
</gene>
<keyword evidence="3 4" id="KW-0804">Transcription</keyword>
<evidence type="ECO:0000256" key="4">
    <source>
        <dbReference type="HAMAP-Rule" id="MF_01132"/>
    </source>
</evidence>
<dbReference type="NCBIfam" id="TIGR01617">
    <property type="entry name" value="arsC_related"/>
    <property type="match status" value="1"/>
</dbReference>
<proteinExistence type="inferred from homology"/>
<dbReference type="PANTHER" id="PTHR30041:SF7">
    <property type="entry name" value="GLOBAL TRANSCRIPTIONAL REGULATOR SPX"/>
    <property type="match status" value="1"/>
</dbReference>
<comment type="function">
    <text evidence="4">Global transcriptional regulator that plays a key role in stress response and exerts either positive or negative regulation of genes. Acts by interacting with the C-terminal domain of the alpha subunit of the RNA polymerase (RNAP). This interaction can enhance binding of RNAP to the promoter region of target genes and stimulate their transcription, or block interaction of RNAP with activator.</text>
</comment>
<dbReference type="CDD" id="cd03032">
    <property type="entry name" value="ArsC_Spx"/>
    <property type="match status" value="1"/>
</dbReference>
<dbReference type="PROSITE" id="PS51354">
    <property type="entry name" value="GLUTAREDOXIN_2"/>
    <property type="match status" value="1"/>
</dbReference>
<evidence type="ECO:0000256" key="3">
    <source>
        <dbReference type="ARBA" id="ARBA00023163"/>
    </source>
</evidence>
<dbReference type="GO" id="GO:0005737">
    <property type="term" value="C:cytoplasm"/>
    <property type="evidence" value="ECO:0007669"/>
    <property type="project" value="UniProtKB-SubCell"/>
</dbReference>
<accession>A0A345PCM0</accession>
<dbReference type="KEGG" id="ocn:CUC15_01575"/>
<dbReference type="OrthoDB" id="9794155at2"/>
<feature type="disulfide bond" description="Redox-active" evidence="4">
    <location>
        <begin position="10"/>
        <end position="13"/>
    </location>
</feature>
<dbReference type="InterPro" id="IPR023731">
    <property type="entry name" value="Spx"/>
</dbReference>
<dbReference type="AlphaFoldDB" id="A0A345PCM0"/>
<reference evidence="6" key="1">
    <citation type="submission" date="2017-11" db="EMBL/GenBank/DDBJ databases">
        <authorList>
            <person name="Zhu W."/>
        </authorList>
    </citation>
    <scope>NUCLEOTIDE SEQUENCE [LARGE SCALE GENOMIC DNA]</scope>
    <source>
        <strain evidence="6">160</strain>
    </source>
</reference>
<dbReference type="Proteomes" id="UP000253908">
    <property type="component" value="Chromosome"/>
</dbReference>
<evidence type="ECO:0000313" key="6">
    <source>
        <dbReference type="Proteomes" id="UP000253908"/>
    </source>
</evidence>
<evidence type="ECO:0000256" key="2">
    <source>
        <dbReference type="ARBA" id="ARBA00023015"/>
    </source>
</evidence>
<dbReference type="NCBIfam" id="NF009210">
    <property type="entry name" value="PRK12559.1"/>
    <property type="match status" value="1"/>
</dbReference>
<dbReference type="InterPro" id="IPR036249">
    <property type="entry name" value="Thioredoxin-like_sf"/>
</dbReference>
<dbReference type="NCBIfam" id="NF002459">
    <property type="entry name" value="PRK01655.1"/>
    <property type="match status" value="1"/>
</dbReference>
<dbReference type="InterPro" id="IPR006660">
    <property type="entry name" value="Arsenate_reductase-like"/>
</dbReference>
<dbReference type="SUPFAM" id="SSF52833">
    <property type="entry name" value="Thioredoxin-like"/>
    <property type="match status" value="1"/>
</dbReference>
<protein>
    <recommendedName>
        <fullName evidence="4">Global transcriptional regulator Spx</fullName>
    </recommendedName>
</protein>
<dbReference type="EMBL" id="CP024848">
    <property type="protein sequence ID" value="AXI07750.1"/>
    <property type="molecule type" value="Genomic_DNA"/>
</dbReference>
<dbReference type="PANTHER" id="PTHR30041">
    <property type="entry name" value="ARSENATE REDUCTASE"/>
    <property type="match status" value="1"/>
</dbReference>